<evidence type="ECO:0000256" key="6">
    <source>
        <dbReference type="ARBA" id="ARBA00022692"/>
    </source>
</evidence>
<evidence type="ECO:0000256" key="2">
    <source>
        <dbReference type="ARBA" id="ARBA00004370"/>
    </source>
</evidence>
<reference evidence="16 17" key="1">
    <citation type="submission" date="2020-02" db="EMBL/GenBank/DDBJ databases">
        <title>Genome sequences of Thiorhodococcus mannitoliphagus and Thiorhodococcus minor, purple sulfur photosynthetic bacteria in the gammaproteobacterial family, Chromatiaceae.</title>
        <authorList>
            <person name="Aviles F.A."/>
            <person name="Meyer T.E."/>
            <person name="Kyndt J.A."/>
        </authorList>
    </citation>
    <scope>NUCLEOTIDE SEQUENCE [LARGE SCALE GENOMIC DNA]</scope>
    <source>
        <strain evidence="16 17">DSM 11518</strain>
    </source>
</reference>
<keyword evidence="6 13" id="KW-0812">Transmembrane</keyword>
<dbReference type="AlphaFoldDB" id="A0A6M0JUH4"/>
<evidence type="ECO:0000259" key="14">
    <source>
        <dbReference type="PROSITE" id="PS50109"/>
    </source>
</evidence>
<evidence type="ECO:0000256" key="9">
    <source>
        <dbReference type="ARBA" id="ARBA00022840"/>
    </source>
</evidence>
<dbReference type="PRINTS" id="PR00344">
    <property type="entry name" value="BCTRLSENSOR"/>
</dbReference>
<protein>
    <recommendedName>
        <fullName evidence="3">histidine kinase</fullName>
        <ecNumber evidence="3">2.7.13.3</ecNumber>
    </recommendedName>
</protein>
<dbReference type="InterPro" id="IPR003660">
    <property type="entry name" value="HAMP_dom"/>
</dbReference>
<dbReference type="SUPFAM" id="SSF55874">
    <property type="entry name" value="ATPase domain of HSP90 chaperone/DNA topoisomerase II/histidine kinase"/>
    <property type="match status" value="1"/>
</dbReference>
<keyword evidence="11" id="KW-0902">Two-component regulatory system</keyword>
<evidence type="ECO:0000256" key="8">
    <source>
        <dbReference type="ARBA" id="ARBA00022777"/>
    </source>
</evidence>
<dbReference type="EC" id="2.7.13.3" evidence="3"/>
<dbReference type="GO" id="GO:0005886">
    <property type="term" value="C:plasma membrane"/>
    <property type="evidence" value="ECO:0007669"/>
    <property type="project" value="TreeGrafter"/>
</dbReference>
<evidence type="ECO:0000256" key="10">
    <source>
        <dbReference type="ARBA" id="ARBA00022989"/>
    </source>
</evidence>
<dbReference type="GO" id="GO:0000155">
    <property type="term" value="F:phosphorelay sensor kinase activity"/>
    <property type="evidence" value="ECO:0007669"/>
    <property type="project" value="InterPro"/>
</dbReference>
<dbReference type="PROSITE" id="PS50885">
    <property type="entry name" value="HAMP"/>
    <property type="match status" value="1"/>
</dbReference>
<evidence type="ECO:0000256" key="1">
    <source>
        <dbReference type="ARBA" id="ARBA00000085"/>
    </source>
</evidence>
<dbReference type="SMART" id="SM00388">
    <property type="entry name" value="HisKA"/>
    <property type="match status" value="1"/>
</dbReference>
<keyword evidence="10 13" id="KW-1133">Transmembrane helix</keyword>
<gene>
    <name evidence="16" type="ORF">G3446_04575</name>
</gene>
<dbReference type="InterPro" id="IPR058619">
    <property type="entry name" value="PhoQ/CarS-like_HATPase"/>
</dbReference>
<dbReference type="Gene3D" id="1.10.287.130">
    <property type="match status" value="1"/>
</dbReference>
<evidence type="ECO:0000256" key="11">
    <source>
        <dbReference type="ARBA" id="ARBA00023012"/>
    </source>
</evidence>
<evidence type="ECO:0000256" key="13">
    <source>
        <dbReference type="SAM" id="Phobius"/>
    </source>
</evidence>
<evidence type="ECO:0000313" key="17">
    <source>
        <dbReference type="Proteomes" id="UP000483379"/>
    </source>
</evidence>
<keyword evidence="5" id="KW-0808">Transferase</keyword>
<evidence type="ECO:0000256" key="4">
    <source>
        <dbReference type="ARBA" id="ARBA00022553"/>
    </source>
</evidence>
<keyword evidence="17" id="KW-1185">Reference proteome</keyword>
<evidence type="ECO:0000256" key="7">
    <source>
        <dbReference type="ARBA" id="ARBA00022741"/>
    </source>
</evidence>
<dbReference type="SUPFAM" id="SSF47384">
    <property type="entry name" value="Homodimeric domain of signal transducing histidine kinase"/>
    <property type="match status" value="1"/>
</dbReference>
<keyword evidence="9" id="KW-0067">ATP-binding</keyword>
<dbReference type="Proteomes" id="UP000483379">
    <property type="component" value="Unassembled WGS sequence"/>
</dbReference>
<dbReference type="Pfam" id="PF02518">
    <property type="entry name" value="HATPase_c"/>
    <property type="match status" value="1"/>
</dbReference>
<name>A0A6M0JUH4_9GAMM</name>
<proteinExistence type="predicted"/>
<dbReference type="PANTHER" id="PTHR45436">
    <property type="entry name" value="SENSOR HISTIDINE KINASE YKOH"/>
    <property type="match status" value="1"/>
</dbReference>
<feature type="domain" description="Histidine kinase" evidence="14">
    <location>
        <begin position="245"/>
        <end position="446"/>
    </location>
</feature>
<organism evidence="16 17">
    <name type="scientific">Thiorhodococcus minor</name>
    <dbReference type="NCBI Taxonomy" id="57489"/>
    <lineage>
        <taxon>Bacteria</taxon>
        <taxon>Pseudomonadati</taxon>
        <taxon>Pseudomonadota</taxon>
        <taxon>Gammaproteobacteria</taxon>
        <taxon>Chromatiales</taxon>
        <taxon>Chromatiaceae</taxon>
        <taxon>Thiorhodococcus</taxon>
    </lineage>
</organism>
<feature type="transmembrane region" description="Helical" evidence="13">
    <location>
        <begin position="166"/>
        <end position="189"/>
    </location>
</feature>
<dbReference type="CDD" id="cd16954">
    <property type="entry name" value="HATPase_PhoQ-like"/>
    <property type="match status" value="1"/>
</dbReference>
<comment type="subcellular location">
    <subcellularLocation>
        <location evidence="2">Membrane</location>
    </subcellularLocation>
</comment>
<evidence type="ECO:0000259" key="15">
    <source>
        <dbReference type="PROSITE" id="PS50885"/>
    </source>
</evidence>
<keyword evidence="7" id="KW-0547">Nucleotide-binding</keyword>
<dbReference type="InterPro" id="IPR004358">
    <property type="entry name" value="Sig_transdc_His_kin-like_C"/>
</dbReference>
<dbReference type="InterPro" id="IPR036890">
    <property type="entry name" value="HATPase_C_sf"/>
</dbReference>
<comment type="caution">
    <text evidence="16">The sequence shown here is derived from an EMBL/GenBank/DDBJ whole genome shotgun (WGS) entry which is preliminary data.</text>
</comment>
<dbReference type="InterPro" id="IPR003594">
    <property type="entry name" value="HATPase_dom"/>
</dbReference>
<keyword evidence="12 13" id="KW-0472">Membrane</keyword>
<evidence type="ECO:0000256" key="12">
    <source>
        <dbReference type="ARBA" id="ARBA00023136"/>
    </source>
</evidence>
<dbReference type="Gene3D" id="3.30.565.10">
    <property type="entry name" value="Histidine kinase-like ATPase, C-terminal domain"/>
    <property type="match status" value="1"/>
</dbReference>
<dbReference type="GO" id="GO:0005524">
    <property type="term" value="F:ATP binding"/>
    <property type="evidence" value="ECO:0007669"/>
    <property type="project" value="UniProtKB-KW"/>
</dbReference>
<evidence type="ECO:0000313" key="16">
    <source>
        <dbReference type="EMBL" id="NEV61182.1"/>
    </source>
</evidence>
<dbReference type="EMBL" id="JAAIJQ010000009">
    <property type="protein sequence ID" value="NEV61182.1"/>
    <property type="molecule type" value="Genomic_DNA"/>
</dbReference>
<dbReference type="InterPro" id="IPR003661">
    <property type="entry name" value="HisK_dim/P_dom"/>
</dbReference>
<evidence type="ECO:0000256" key="3">
    <source>
        <dbReference type="ARBA" id="ARBA00012438"/>
    </source>
</evidence>
<sequence length="446" mass="48705">MRSLRARVLLSAAAVLTLFVLLTALALERAVREAVIAAREERLQAQIFLLMAVGEEGQGGLVFPNALAEPRLTLPSSGLYAEVLSALGDPVWRSPSALGLETPTPLPLAPGQRRFERRTSPDGTDYLVLAFGVTWATGAVPQDYSFVVAEESTAAEREVARFRTSLATWLGAMSLLMLVGLVLVLRWGLKPLRHLAKELRIIESGRQSQILGRYPHEIQTLTDNLNALLAHERARQRRLDNTLGDLAHSLKTPLALVRGTLEEGKLPASTEAAIQEQLRRMQHIVDYQLQRARAGAQSTVALAPPVRVGEASGRLIAALEKVHRDKAVSVAAEIDARLLFRGVEGDLMEMLGNLLENAFKWCRGQIHLRSAEEQSSWTLCIEDDGPGIPEDQVARLLERGARADESTPGHGIGLAIVREICTAYGGRLEIDRSALGGARVRLTLPR</sequence>
<keyword evidence="8" id="KW-0418">Kinase</keyword>
<evidence type="ECO:0000256" key="5">
    <source>
        <dbReference type="ARBA" id="ARBA00022679"/>
    </source>
</evidence>
<dbReference type="SMART" id="SM00387">
    <property type="entry name" value="HATPase_c"/>
    <property type="match status" value="1"/>
</dbReference>
<dbReference type="PANTHER" id="PTHR45436:SF4">
    <property type="entry name" value="SENSOR PROTEIN PHOQ"/>
    <property type="match status" value="1"/>
</dbReference>
<dbReference type="PROSITE" id="PS50109">
    <property type="entry name" value="HIS_KIN"/>
    <property type="match status" value="1"/>
</dbReference>
<dbReference type="RefSeq" id="WP_164451228.1">
    <property type="nucleotide sequence ID" value="NZ_JAAIJQ010000009.1"/>
</dbReference>
<feature type="domain" description="HAMP" evidence="15">
    <location>
        <begin position="186"/>
        <end position="237"/>
    </location>
</feature>
<dbReference type="InterPro" id="IPR036097">
    <property type="entry name" value="HisK_dim/P_sf"/>
</dbReference>
<dbReference type="CDD" id="cd00082">
    <property type="entry name" value="HisKA"/>
    <property type="match status" value="1"/>
</dbReference>
<accession>A0A6M0JUH4</accession>
<dbReference type="InterPro" id="IPR005467">
    <property type="entry name" value="His_kinase_dom"/>
</dbReference>
<dbReference type="InterPro" id="IPR050428">
    <property type="entry name" value="TCS_sensor_his_kinase"/>
</dbReference>
<keyword evidence="4" id="KW-0597">Phosphoprotein</keyword>
<comment type="catalytic activity">
    <reaction evidence="1">
        <text>ATP + protein L-histidine = ADP + protein N-phospho-L-histidine.</text>
        <dbReference type="EC" id="2.7.13.3"/>
    </reaction>
</comment>